<dbReference type="Pfam" id="PF13354">
    <property type="entry name" value="Beta-lactamase2"/>
    <property type="match status" value="1"/>
</dbReference>
<accession>A0A399E3T1</accession>
<name>A0A399E3T1_9DEIN</name>
<dbReference type="GO" id="GO:0046677">
    <property type="term" value="P:response to antibiotic"/>
    <property type="evidence" value="ECO:0007669"/>
    <property type="project" value="InterPro"/>
</dbReference>
<keyword evidence="1" id="KW-0732">Signal</keyword>
<dbReference type="Proteomes" id="UP000266089">
    <property type="component" value="Unassembled WGS sequence"/>
</dbReference>
<dbReference type="PANTHER" id="PTHR35333">
    <property type="entry name" value="BETA-LACTAMASE"/>
    <property type="match status" value="1"/>
</dbReference>
<dbReference type="AlphaFoldDB" id="A0A399E3T1"/>
<dbReference type="OrthoDB" id="9775096at2"/>
<sequence>MNPMRLVALFLFGALWAVAQAPLTPKAALERLFTERPARAEWFAPIFLQQVPLAQVEAILQQLLGGLGRYEGVEPDGPNFRVNFERGVVPAQISLDSEGRIQGLFFRPPQPKAALTPEQLLAEYRKLPGEVSVLVLEGPRERLSLNPDRALAVGSSFKLAVLEALRQQVEAGQRRWSDTVPLRPEWKSLPSGTLQNLPDGTPLSLEQYATQMISISDNTATDALISIVGRAEVEKLSPRNRPFLTTREAFVLKNPQNREWLERYRANPSERAALLPQLARLPLPDVSVFAGGPVALDVEWFFSTRELCALMERVQALPLMSLNPGLANPADWQRVAYKGGSEPGVLNLTTWLIAKDGRQYCVSATWNNPQARLDENRFFLLYTSLLNSLK</sequence>
<dbReference type="RefSeq" id="WP_027888026.1">
    <property type="nucleotide sequence ID" value="NZ_JBHSXZ010000006.1"/>
</dbReference>
<dbReference type="SUPFAM" id="SSF56601">
    <property type="entry name" value="beta-lactamase/transpeptidase-like"/>
    <property type="match status" value="1"/>
</dbReference>
<dbReference type="InterPro" id="IPR000871">
    <property type="entry name" value="Beta-lactam_class-A"/>
</dbReference>
<feature type="domain" description="Beta-lactamase class A catalytic" evidence="2">
    <location>
        <begin position="136"/>
        <end position="236"/>
    </location>
</feature>
<dbReference type="GO" id="GO:0030655">
    <property type="term" value="P:beta-lactam antibiotic catabolic process"/>
    <property type="evidence" value="ECO:0007669"/>
    <property type="project" value="InterPro"/>
</dbReference>
<dbReference type="InterPro" id="IPR012338">
    <property type="entry name" value="Beta-lactam/transpept-like"/>
</dbReference>
<feature type="chain" id="PRO_5017196268" evidence="1">
    <location>
        <begin position="20"/>
        <end position="390"/>
    </location>
</feature>
<dbReference type="EMBL" id="QWKX01000017">
    <property type="protein sequence ID" value="RIH78203.1"/>
    <property type="molecule type" value="Genomic_DNA"/>
</dbReference>
<gene>
    <name evidence="3" type="ORF">Mcate_00945</name>
</gene>
<evidence type="ECO:0000313" key="3">
    <source>
        <dbReference type="EMBL" id="RIH78203.1"/>
    </source>
</evidence>
<evidence type="ECO:0000259" key="2">
    <source>
        <dbReference type="Pfam" id="PF13354"/>
    </source>
</evidence>
<dbReference type="GO" id="GO:0008800">
    <property type="term" value="F:beta-lactamase activity"/>
    <property type="evidence" value="ECO:0007669"/>
    <property type="project" value="InterPro"/>
</dbReference>
<protein>
    <submittedName>
        <fullName evidence="3">Beta-lactamase enzyme family protein</fullName>
    </submittedName>
</protein>
<proteinExistence type="predicted"/>
<reference evidence="3 4" key="1">
    <citation type="submission" date="2018-08" db="EMBL/GenBank/DDBJ databases">
        <title>Meiothermus cateniformans JCM 15151 genome sequencing project.</title>
        <authorList>
            <person name="Da Costa M.S."/>
            <person name="Albuquerque L."/>
            <person name="Raposo P."/>
            <person name="Froufe H.J.C."/>
            <person name="Barroso C.S."/>
            <person name="Egas C."/>
        </authorList>
    </citation>
    <scope>NUCLEOTIDE SEQUENCE [LARGE SCALE GENOMIC DNA]</scope>
    <source>
        <strain evidence="3 4">JCM 15151</strain>
    </source>
</reference>
<dbReference type="InterPro" id="IPR045155">
    <property type="entry name" value="Beta-lactam_cat"/>
</dbReference>
<evidence type="ECO:0000313" key="4">
    <source>
        <dbReference type="Proteomes" id="UP000266089"/>
    </source>
</evidence>
<feature type="signal peptide" evidence="1">
    <location>
        <begin position="1"/>
        <end position="19"/>
    </location>
</feature>
<dbReference type="PANTHER" id="PTHR35333:SF5">
    <property type="entry name" value="CONSERVED LIPOPROTEIN LPQF-RELATED"/>
    <property type="match status" value="1"/>
</dbReference>
<organism evidence="3 4">
    <name type="scientific">Meiothermus taiwanensis</name>
    <dbReference type="NCBI Taxonomy" id="172827"/>
    <lineage>
        <taxon>Bacteria</taxon>
        <taxon>Thermotogati</taxon>
        <taxon>Deinococcota</taxon>
        <taxon>Deinococci</taxon>
        <taxon>Thermales</taxon>
        <taxon>Thermaceae</taxon>
        <taxon>Meiothermus</taxon>
    </lineage>
</organism>
<evidence type="ECO:0000256" key="1">
    <source>
        <dbReference type="SAM" id="SignalP"/>
    </source>
</evidence>
<comment type="caution">
    <text evidence="3">The sequence shown here is derived from an EMBL/GenBank/DDBJ whole genome shotgun (WGS) entry which is preliminary data.</text>
</comment>
<dbReference type="Gene3D" id="3.40.710.10">
    <property type="entry name" value="DD-peptidase/beta-lactamase superfamily"/>
    <property type="match status" value="1"/>
</dbReference>